<protein>
    <submittedName>
        <fullName evidence="1">Type I-E CRISPR-associated protein Cse1/CasA</fullName>
    </submittedName>
</protein>
<reference evidence="1 2" key="1">
    <citation type="submission" date="2019-12" db="EMBL/GenBank/DDBJ databases">
        <title>The complete genome of the thermophilic, anoxygenic phototrophic gammaproteobacterium Thermochromatium tepidum.</title>
        <authorList>
            <person name="Sattley W.M."/>
            <person name="Swingley W.D."/>
            <person name="Burchell B.M."/>
            <person name="Gurbani S.A."/>
            <person name="Kujawa C.M."/>
            <person name="Nuccio D.A."/>
            <person name="Schladweiler J."/>
            <person name="Shaffer K.N."/>
            <person name="Stokes L.M."/>
            <person name="Touchman J.W."/>
            <person name="Blankenship R.E."/>
            <person name="Madigan M.T."/>
        </authorList>
    </citation>
    <scope>NUCLEOTIDE SEQUENCE [LARGE SCALE GENOMIC DNA]</scope>
    <source>
        <strain evidence="1 2">ATCC 43061</strain>
    </source>
</reference>
<dbReference type="AlphaFoldDB" id="A0A6I6E3D7"/>
<dbReference type="OrthoDB" id="5450902at2"/>
<dbReference type="EMBL" id="CP039268">
    <property type="protein sequence ID" value="QGU33455.1"/>
    <property type="molecule type" value="Genomic_DNA"/>
</dbReference>
<dbReference type="KEGG" id="ttp:E6P07_10990"/>
<dbReference type="Proteomes" id="UP000426424">
    <property type="component" value="Chromosome"/>
</dbReference>
<dbReference type="Gene3D" id="1.10.132.100">
    <property type="match status" value="1"/>
</dbReference>
<proteinExistence type="predicted"/>
<organism evidence="1 2">
    <name type="scientific">Thermochromatium tepidum ATCC 43061</name>
    <dbReference type="NCBI Taxonomy" id="316276"/>
    <lineage>
        <taxon>Bacteria</taxon>
        <taxon>Pseudomonadati</taxon>
        <taxon>Pseudomonadota</taxon>
        <taxon>Gammaproteobacteria</taxon>
        <taxon>Chromatiales</taxon>
        <taxon>Chromatiaceae</taxon>
        <taxon>Thermochromatium</taxon>
    </lineage>
</organism>
<name>A0A6I6E3D7_THETI</name>
<sequence length="530" mass="59444">MYDLLTDPLIGVHTPEGVQRVTLPELLAGLSAGKINGYTGLRAHQADPWHVFLVQLAASIQARHPTAALPTDPGYWRDGLLDLAEGKPSAWHLVWEEVTQPAFMQHPWTDTDKDESSTFKVTATSPDELDVVMTARGHDIKSARTHNSDIEAWLFAIVTSQTISPYGGGKGTIHGVVRMNSGIGSRCIVAWVADPHPSKRFIRETQRSIRERSKILEQGFKFRQQGVCLTWIKPWNRKENQFTIEDLEPFFIESCRFIRLVSTNGEISVRRAPTRPQVGPDSFRNGNVGDPWLPIVSKTQAALNIKAPGFSPQIITDLVFFNRIEKHGFLLAEQLDDYGFLIGSVLASDGNCKTDGFYHIELPVPPKARLAIINKQSRETLGHLAQQLLADAKTVQQILDTALVLLSEGGCGPEKPDCEPEKPDFERVKAWLANSRKDFSRHWEAQFFPALWRGAEEAPEAVRQGWQQYLIDGAQALLDQAIERLPLPANRTWRAITQAQGVFRAMLHKKELLRPQRNRIESLTPEEATS</sequence>
<gene>
    <name evidence="1" type="ORF">E6P07_10990</name>
</gene>
<keyword evidence="2" id="KW-1185">Reference proteome</keyword>
<evidence type="ECO:0000313" key="1">
    <source>
        <dbReference type="EMBL" id="QGU33455.1"/>
    </source>
</evidence>
<dbReference type="RefSeq" id="WP_153975647.1">
    <property type="nucleotide sequence ID" value="NZ_CP039268.1"/>
</dbReference>
<evidence type="ECO:0000313" key="2">
    <source>
        <dbReference type="Proteomes" id="UP000426424"/>
    </source>
</evidence>
<accession>A0A6I6E3D7</accession>